<keyword evidence="8 15" id="KW-0808">Transferase</keyword>
<evidence type="ECO:0000313" key="16">
    <source>
        <dbReference type="EMBL" id="SCC01804.1"/>
    </source>
</evidence>
<feature type="domain" description="Phosphoribulokinase/uridine kinase" evidence="14">
    <location>
        <begin position="90"/>
        <end position="238"/>
    </location>
</feature>
<evidence type="ECO:0000256" key="12">
    <source>
        <dbReference type="ARBA" id="ARBA00022993"/>
    </source>
</evidence>
<dbReference type="NCBIfam" id="TIGR00554">
    <property type="entry name" value="panK_bact"/>
    <property type="match status" value="1"/>
</dbReference>
<keyword evidence="12 13" id="KW-0173">Coenzyme A biosynthesis</keyword>
<dbReference type="SUPFAM" id="SSF52540">
    <property type="entry name" value="P-loop containing nucleoside triphosphate hydrolases"/>
    <property type="match status" value="1"/>
</dbReference>
<keyword evidence="11" id="KW-0067">ATP-binding</keyword>
<evidence type="ECO:0000256" key="4">
    <source>
        <dbReference type="ARBA" id="ARBA00006087"/>
    </source>
</evidence>
<keyword evidence="10 15" id="KW-0418">Kinase</keyword>
<dbReference type="UniPathway" id="UPA00241">
    <property type="reaction ID" value="UER00352"/>
</dbReference>
<proteinExistence type="inferred from homology"/>
<reference evidence="16 17" key="1">
    <citation type="submission" date="2016-08" db="EMBL/GenBank/DDBJ databases">
        <authorList>
            <person name="Varghese N."/>
            <person name="Submissions Spin"/>
        </authorList>
    </citation>
    <scope>NUCLEOTIDE SEQUENCE [LARGE SCALE GENOMIC DNA]</scope>
    <source>
        <strain evidence="16 17">R-53116</strain>
    </source>
</reference>
<name>A0A4Y4G917_WEIHE</name>
<dbReference type="InterPro" id="IPR004566">
    <property type="entry name" value="PanK"/>
</dbReference>
<evidence type="ECO:0000256" key="5">
    <source>
        <dbReference type="ARBA" id="ARBA00012102"/>
    </source>
</evidence>
<evidence type="ECO:0000256" key="10">
    <source>
        <dbReference type="ARBA" id="ARBA00022777"/>
    </source>
</evidence>
<dbReference type="PANTHER" id="PTHR10285">
    <property type="entry name" value="URIDINE KINASE"/>
    <property type="match status" value="1"/>
</dbReference>
<comment type="catalytic activity">
    <reaction evidence="1 13">
        <text>(R)-pantothenate + ATP = (R)-4'-phosphopantothenate + ADP + H(+)</text>
        <dbReference type="Rhea" id="RHEA:16373"/>
        <dbReference type="ChEBI" id="CHEBI:10986"/>
        <dbReference type="ChEBI" id="CHEBI:15378"/>
        <dbReference type="ChEBI" id="CHEBI:29032"/>
        <dbReference type="ChEBI" id="CHEBI:30616"/>
        <dbReference type="ChEBI" id="CHEBI:456216"/>
        <dbReference type="EC" id="2.7.1.33"/>
    </reaction>
</comment>
<dbReference type="OrthoDB" id="1550976at2"/>
<evidence type="ECO:0000313" key="18">
    <source>
        <dbReference type="Proteomes" id="UP000585749"/>
    </source>
</evidence>
<dbReference type="GO" id="GO:0005524">
    <property type="term" value="F:ATP binding"/>
    <property type="evidence" value="ECO:0007669"/>
    <property type="project" value="UniProtKB-KW"/>
</dbReference>
<evidence type="ECO:0000256" key="11">
    <source>
        <dbReference type="ARBA" id="ARBA00022840"/>
    </source>
</evidence>
<dbReference type="Pfam" id="PF00485">
    <property type="entry name" value="PRK"/>
    <property type="match status" value="1"/>
</dbReference>
<evidence type="ECO:0000256" key="6">
    <source>
        <dbReference type="ARBA" id="ARBA00015080"/>
    </source>
</evidence>
<comment type="similarity">
    <text evidence="4 13">Belongs to the prokaryotic pantothenate kinase family.</text>
</comment>
<evidence type="ECO:0000256" key="1">
    <source>
        <dbReference type="ARBA" id="ARBA00001206"/>
    </source>
</evidence>
<evidence type="ECO:0000256" key="8">
    <source>
        <dbReference type="ARBA" id="ARBA00022679"/>
    </source>
</evidence>
<evidence type="ECO:0000256" key="7">
    <source>
        <dbReference type="ARBA" id="ARBA00022490"/>
    </source>
</evidence>
<dbReference type="AlphaFoldDB" id="A0A4Y4G917"/>
<comment type="subcellular location">
    <subcellularLocation>
        <location evidence="2 13">Cytoplasm</location>
    </subcellularLocation>
</comment>
<dbReference type="EMBL" id="JAAXPM010000009">
    <property type="protein sequence ID" value="NKY67334.1"/>
    <property type="molecule type" value="Genomic_DNA"/>
</dbReference>
<evidence type="ECO:0000313" key="17">
    <source>
        <dbReference type="Proteomes" id="UP000182448"/>
    </source>
</evidence>
<evidence type="ECO:0000256" key="13">
    <source>
        <dbReference type="RuleBase" id="RU003530"/>
    </source>
</evidence>
<dbReference type="InterPro" id="IPR006083">
    <property type="entry name" value="PRK/URK"/>
</dbReference>
<gene>
    <name evidence="16" type="ORF">GA0061075_1112</name>
    <name evidence="15" type="ORF">HF960_06600</name>
</gene>
<dbReference type="GO" id="GO:0004594">
    <property type="term" value="F:pantothenate kinase activity"/>
    <property type="evidence" value="ECO:0007669"/>
    <property type="project" value="UniProtKB-EC"/>
</dbReference>
<evidence type="ECO:0000259" key="14">
    <source>
        <dbReference type="Pfam" id="PF00485"/>
    </source>
</evidence>
<dbReference type="GO" id="GO:0015937">
    <property type="term" value="P:coenzyme A biosynthetic process"/>
    <property type="evidence" value="ECO:0007669"/>
    <property type="project" value="UniProtKB-UniPathway"/>
</dbReference>
<dbReference type="RefSeq" id="WP_074427662.1">
    <property type="nucleotide sequence ID" value="NZ_BJEG01000010.1"/>
</dbReference>
<comment type="pathway">
    <text evidence="3 13">Cofactor biosynthesis; coenzyme A biosynthesis; CoA from (R)-pantothenate: step 1/5.</text>
</comment>
<keyword evidence="17" id="KW-1185">Reference proteome</keyword>
<dbReference type="EMBL" id="FMAW01000011">
    <property type="protein sequence ID" value="SCC01804.1"/>
    <property type="molecule type" value="Genomic_DNA"/>
</dbReference>
<dbReference type="CDD" id="cd02025">
    <property type="entry name" value="PanK"/>
    <property type="match status" value="1"/>
</dbReference>
<dbReference type="PIRSF" id="PIRSF000545">
    <property type="entry name" value="Pantothenate_kin"/>
    <property type="match status" value="1"/>
</dbReference>
<dbReference type="Proteomes" id="UP000585749">
    <property type="component" value="Unassembled WGS sequence"/>
</dbReference>
<evidence type="ECO:0000256" key="3">
    <source>
        <dbReference type="ARBA" id="ARBA00005225"/>
    </source>
</evidence>
<evidence type="ECO:0000256" key="9">
    <source>
        <dbReference type="ARBA" id="ARBA00022741"/>
    </source>
</evidence>
<evidence type="ECO:0000313" key="15">
    <source>
        <dbReference type="EMBL" id="NKY67334.1"/>
    </source>
</evidence>
<keyword evidence="7 13" id="KW-0963">Cytoplasm</keyword>
<accession>A0A4Y4G917</accession>
<organism evidence="15 18">
    <name type="scientific">Weissella hellenica</name>
    <dbReference type="NCBI Taxonomy" id="46256"/>
    <lineage>
        <taxon>Bacteria</taxon>
        <taxon>Bacillati</taxon>
        <taxon>Bacillota</taxon>
        <taxon>Bacilli</taxon>
        <taxon>Lactobacillales</taxon>
        <taxon>Lactobacillaceae</taxon>
        <taxon>Weissella</taxon>
    </lineage>
</organism>
<comment type="caution">
    <text evidence="15">The sequence shown here is derived from an EMBL/GenBank/DDBJ whole genome shotgun (WGS) entry which is preliminary data.</text>
</comment>
<dbReference type="Gene3D" id="3.40.50.300">
    <property type="entry name" value="P-loop containing nucleotide triphosphate hydrolases"/>
    <property type="match status" value="1"/>
</dbReference>
<dbReference type="InterPro" id="IPR027417">
    <property type="entry name" value="P-loop_NTPase"/>
</dbReference>
<sequence>MATAPLNFAVFNKKDWQQLASKYVAPDSLQMTPQILQNIKAYNDQIAVDDVFDIYGPLVSYIKLRYDQYHRDINERANFLGRPAAPGPFIIGIAGSVAVGKSTTARLLQYLLQVAFPKKQIALTTTDGFLLANETLRKKGVFDRKGFPESYNMTALLSFMNDLKEGRSPVKSPKYSHDQSDVLVGEYDTFENPDIFIIEGINTLQASAETPVYISDFFDLSIYVDADTDLIEEWYIDRFKALLASAVAAGDDNNFFAAYTKLPTIEAVASATKVWQEVNLPNLNDYILPTRERADLVLHKQANHQIDTVWLRKF</sequence>
<dbReference type="GO" id="GO:0005737">
    <property type="term" value="C:cytoplasm"/>
    <property type="evidence" value="ECO:0007669"/>
    <property type="project" value="UniProtKB-SubCell"/>
</dbReference>
<reference evidence="15 18" key="2">
    <citation type="submission" date="2020-04" db="EMBL/GenBank/DDBJ databases">
        <title>MicrobeNet Type strains.</title>
        <authorList>
            <person name="Nicholson A.C."/>
        </authorList>
    </citation>
    <scope>NUCLEOTIDE SEQUENCE [LARGE SCALE GENOMIC DNA]</scope>
    <source>
        <strain evidence="15 18">CCUG 33494</strain>
    </source>
</reference>
<dbReference type="EC" id="2.7.1.33" evidence="5 13"/>
<dbReference type="Proteomes" id="UP000182448">
    <property type="component" value="Unassembled WGS sequence"/>
</dbReference>
<protein>
    <recommendedName>
        <fullName evidence="6 13">Pantothenate kinase</fullName>
        <ecNumber evidence="5 13">2.7.1.33</ecNumber>
    </recommendedName>
</protein>
<evidence type="ECO:0000256" key="2">
    <source>
        <dbReference type="ARBA" id="ARBA00004496"/>
    </source>
</evidence>
<keyword evidence="9" id="KW-0547">Nucleotide-binding</keyword>